<dbReference type="SUPFAM" id="SSF53474">
    <property type="entry name" value="alpha/beta-Hydrolases"/>
    <property type="match status" value="1"/>
</dbReference>
<evidence type="ECO:0000313" key="1">
    <source>
        <dbReference type="EMBL" id="CAB4335148.1"/>
    </source>
</evidence>
<gene>
    <name evidence="1" type="ORF">UFOPK3820_00512</name>
</gene>
<dbReference type="Gene3D" id="3.40.50.1820">
    <property type="entry name" value="alpha/beta hydrolase"/>
    <property type="match status" value="1"/>
</dbReference>
<reference evidence="1" key="1">
    <citation type="submission" date="2020-05" db="EMBL/GenBank/DDBJ databases">
        <authorList>
            <person name="Chiriac C."/>
            <person name="Salcher M."/>
            <person name="Ghai R."/>
            <person name="Kavagutti S V."/>
        </authorList>
    </citation>
    <scope>NUCLEOTIDE SEQUENCE</scope>
</reference>
<accession>A0A6J5Z1B4</accession>
<organism evidence="1">
    <name type="scientific">freshwater metagenome</name>
    <dbReference type="NCBI Taxonomy" id="449393"/>
    <lineage>
        <taxon>unclassified sequences</taxon>
        <taxon>metagenomes</taxon>
        <taxon>ecological metagenomes</taxon>
    </lineage>
</organism>
<dbReference type="InterPro" id="IPR029058">
    <property type="entry name" value="AB_hydrolase_fold"/>
</dbReference>
<protein>
    <submittedName>
        <fullName evidence="1">Unannotated protein</fullName>
    </submittedName>
</protein>
<name>A0A6J5Z1B4_9ZZZZ</name>
<sequence length="118" mass="13087">MREAFGGLIGNADKAIIDGEYADQLASVMRSAMAVSFDGWIDDDLAFVKQWGFDLAAITKPVYIWQGDDDFMVPHAHSKWLAAHIPGSVLKFVPGHGHISLIETYRSEILDQAQQLLK</sequence>
<dbReference type="AlphaFoldDB" id="A0A6J5Z1B4"/>
<proteinExistence type="predicted"/>
<dbReference type="EMBL" id="CAESAB010000013">
    <property type="protein sequence ID" value="CAB4335148.1"/>
    <property type="molecule type" value="Genomic_DNA"/>
</dbReference>